<evidence type="ECO:0000256" key="9">
    <source>
        <dbReference type="ARBA" id="ARBA00023125"/>
    </source>
</evidence>
<proteinExistence type="inferred from homology"/>
<comment type="function">
    <text evidence="10">Confers DNA tethering and processivity to DNA polymerases and other proteins. Acts as a clamp, forming a ring around DNA (a reaction catalyzed by the clamp-loading complex) which diffuses in an ATP-independent manner freely and bidirectionally along dsDNA. Initially characterized for its ability to contact the catalytic subunit of DNA polymerase III (Pol III), a complex, multichain enzyme responsible for most of the replicative synthesis in bacteria; Pol III exhibits 3'-5' exonuclease proofreading activity. The beta chain is required for initiation of replication as well as for processivity of DNA replication.</text>
</comment>
<keyword evidence="4 10" id="KW-0963">Cytoplasm</keyword>
<dbReference type="Gene3D" id="3.70.10.10">
    <property type="match status" value="1"/>
</dbReference>
<dbReference type="GO" id="GO:0005737">
    <property type="term" value="C:cytoplasm"/>
    <property type="evidence" value="ECO:0007669"/>
    <property type="project" value="UniProtKB-SubCell"/>
</dbReference>
<dbReference type="AlphaFoldDB" id="A0A388SAM4"/>
<comment type="similarity">
    <text evidence="2 10">Belongs to the beta sliding clamp family.</text>
</comment>
<dbReference type="GO" id="GO:0006271">
    <property type="term" value="P:DNA strand elongation involved in DNA replication"/>
    <property type="evidence" value="ECO:0007669"/>
    <property type="project" value="TreeGrafter"/>
</dbReference>
<dbReference type="SMART" id="SM00480">
    <property type="entry name" value="POL3Bc"/>
    <property type="match status" value="1"/>
</dbReference>
<dbReference type="InterPro" id="IPR046938">
    <property type="entry name" value="DNA_clamp_sf"/>
</dbReference>
<dbReference type="Proteomes" id="UP000266091">
    <property type="component" value="Unassembled WGS sequence"/>
</dbReference>
<organism evidence="14 15">
    <name type="scientific">Mesosutterella multiformis</name>
    <dbReference type="NCBI Taxonomy" id="2259133"/>
    <lineage>
        <taxon>Bacteria</taxon>
        <taxon>Pseudomonadati</taxon>
        <taxon>Pseudomonadota</taxon>
        <taxon>Betaproteobacteria</taxon>
        <taxon>Burkholderiales</taxon>
        <taxon>Sutterellaceae</taxon>
        <taxon>Mesosutterella</taxon>
    </lineage>
</organism>
<evidence type="ECO:0000256" key="6">
    <source>
        <dbReference type="ARBA" id="ARBA00022695"/>
    </source>
</evidence>
<keyword evidence="7 10" id="KW-0235">DNA replication</keyword>
<evidence type="ECO:0000313" key="15">
    <source>
        <dbReference type="Proteomes" id="UP000266091"/>
    </source>
</evidence>
<dbReference type="GO" id="GO:0003887">
    <property type="term" value="F:DNA-directed DNA polymerase activity"/>
    <property type="evidence" value="ECO:0007669"/>
    <property type="project" value="UniProtKB-UniRule"/>
</dbReference>
<dbReference type="SUPFAM" id="SSF55979">
    <property type="entry name" value="DNA clamp"/>
    <property type="match status" value="3"/>
</dbReference>
<evidence type="ECO:0000256" key="8">
    <source>
        <dbReference type="ARBA" id="ARBA00022932"/>
    </source>
</evidence>
<dbReference type="CDD" id="cd00140">
    <property type="entry name" value="beta_clamp"/>
    <property type="match status" value="1"/>
</dbReference>
<dbReference type="Pfam" id="PF02767">
    <property type="entry name" value="DNA_pol3_beta_2"/>
    <property type="match status" value="1"/>
</dbReference>
<dbReference type="InterPro" id="IPR022634">
    <property type="entry name" value="DNA_polIII_beta_N"/>
</dbReference>
<protein>
    <recommendedName>
        <fullName evidence="3 10">Beta sliding clamp</fullName>
    </recommendedName>
</protein>
<evidence type="ECO:0000313" key="14">
    <source>
        <dbReference type="EMBL" id="GBO93265.1"/>
    </source>
</evidence>
<keyword evidence="15" id="KW-1185">Reference proteome</keyword>
<evidence type="ECO:0000256" key="3">
    <source>
        <dbReference type="ARBA" id="ARBA00021035"/>
    </source>
</evidence>
<dbReference type="OrthoDB" id="8421503at2"/>
<feature type="domain" description="DNA polymerase III beta sliding clamp N-terminal" evidence="11">
    <location>
        <begin position="7"/>
        <end position="133"/>
    </location>
</feature>
<feature type="domain" description="DNA polymerase III beta sliding clamp C-terminal" evidence="13">
    <location>
        <begin position="267"/>
        <end position="386"/>
    </location>
</feature>
<comment type="caution">
    <text evidence="14">The sequence shown here is derived from an EMBL/GenBank/DDBJ whole genome shotgun (WGS) entry which is preliminary data.</text>
</comment>
<accession>A0A388SAM4</accession>
<evidence type="ECO:0000256" key="4">
    <source>
        <dbReference type="ARBA" id="ARBA00022490"/>
    </source>
</evidence>
<dbReference type="InterPro" id="IPR001001">
    <property type="entry name" value="DNA_polIII_beta"/>
</dbReference>
<evidence type="ECO:0000259" key="11">
    <source>
        <dbReference type="Pfam" id="PF00712"/>
    </source>
</evidence>
<keyword evidence="6 10" id="KW-0548">Nucleotidyltransferase</keyword>
<dbReference type="Pfam" id="PF02768">
    <property type="entry name" value="DNA_pol3_beta_3"/>
    <property type="match status" value="1"/>
</dbReference>
<evidence type="ECO:0000256" key="7">
    <source>
        <dbReference type="ARBA" id="ARBA00022705"/>
    </source>
</evidence>
<keyword evidence="9" id="KW-0238">DNA-binding</keyword>
<evidence type="ECO:0000256" key="2">
    <source>
        <dbReference type="ARBA" id="ARBA00010752"/>
    </source>
</evidence>
<accession>A0A401LKA6</accession>
<dbReference type="GO" id="GO:0003677">
    <property type="term" value="F:DNA binding"/>
    <property type="evidence" value="ECO:0007669"/>
    <property type="project" value="UniProtKB-UniRule"/>
</dbReference>
<evidence type="ECO:0000256" key="10">
    <source>
        <dbReference type="PIRNR" id="PIRNR000804"/>
    </source>
</evidence>
<dbReference type="EMBL" id="BGZJ01000001">
    <property type="protein sequence ID" value="GBO93265.1"/>
    <property type="molecule type" value="Genomic_DNA"/>
</dbReference>
<dbReference type="NCBIfam" id="TIGR00663">
    <property type="entry name" value="dnan"/>
    <property type="match status" value="1"/>
</dbReference>
<name>A0A388SAM4_9BURK</name>
<evidence type="ECO:0000256" key="1">
    <source>
        <dbReference type="ARBA" id="ARBA00004496"/>
    </source>
</evidence>
<sequence>MQVLKGSRESLLTPLTTVSGIIETHQTVPILSNVLIQSDGSKVSFTGSNLEIQIKTHAELEQEGDPVAFTVSSRKIQDLIKSLPPTEVTISLGAARKAISAEGGNQVSQKMEVSTENSRFSLQTIPADKYPSFPDADFTSSATIPAKQLKYILSMVHYAMANQDIRFYLNAVRLVIKDGKVRAVATDGRRLAFCEITPDKNSVVSEDVSVTIPRKAVLELKRLLPEEDDDKEIPVKIDFAANQARFTFNGVEVTTKLLEGTYPDYERVIPTNNDKVFLISREALLQALQRTAVLASDKFKGVRWLLSPGLLSIQSSNSDQEEGNDNIAVDYQGDPIDIGFNIDFLSDVLSNLKNDKVKIALSGPQGSALITMPESDDFKYVLMPMRL</sequence>
<dbReference type="GO" id="GO:0009360">
    <property type="term" value="C:DNA polymerase III complex"/>
    <property type="evidence" value="ECO:0007669"/>
    <property type="project" value="InterPro"/>
</dbReference>
<comment type="subunit">
    <text evidence="10">Forms a ring-shaped head-to-tail homodimer around DNA.</text>
</comment>
<reference evidence="14 15" key="1">
    <citation type="journal article" date="2018" name="Int. J. Syst. Evol. Microbiol.">
        <title>Mesosutterella multiformis gen. nov., sp. nov., a member of the family Sutterellaceae and Sutterella megalosphaeroides sp. nov., isolated from human faeces.</title>
        <authorList>
            <person name="Sakamoto M."/>
            <person name="Ikeyama N."/>
            <person name="Kunihiro T."/>
            <person name="Iino T."/>
            <person name="Yuki M."/>
            <person name="Ohkuma M."/>
        </authorList>
    </citation>
    <scope>NUCLEOTIDE SEQUENCE [LARGE SCALE GENOMIC DNA]</scope>
    <source>
        <strain evidence="14 15">4NBBH2</strain>
    </source>
</reference>
<keyword evidence="5 10" id="KW-0808">Transferase</keyword>
<evidence type="ECO:0000256" key="5">
    <source>
        <dbReference type="ARBA" id="ARBA00022679"/>
    </source>
</evidence>
<feature type="domain" description="DNA polymerase III beta sliding clamp central" evidence="12">
    <location>
        <begin position="143"/>
        <end position="264"/>
    </location>
</feature>
<comment type="subcellular location">
    <subcellularLocation>
        <location evidence="1 10">Cytoplasm</location>
    </subcellularLocation>
</comment>
<dbReference type="PANTHER" id="PTHR30478">
    <property type="entry name" value="DNA POLYMERASE III SUBUNIT BETA"/>
    <property type="match status" value="1"/>
</dbReference>
<dbReference type="Gene3D" id="3.10.150.10">
    <property type="entry name" value="DNA Polymerase III, subunit A, domain 2"/>
    <property type="match status" value="1"/>
</dbReference>
<dbReference type="InterPro" id="IPR022637">
    <property type="entry name" value="DNA_polIII_beta_cen"/>
</dbReference>
<keyword evidence="8 10" id="KW-0239">DNA-directed DNA polymerase</keyword>
<gene>
    <name evidence="14" type="primary">dnaN</name>
    <name evidence="14" type="ORF">MESMUL_06190</name>
</gene>
<evidence type="ECO:0000259" key="13">
    <source>
        <dbReference type="Pfam" id="PF02768"/>
    </source>
</evidence>
<evidence type="ECO:0000259" key="12">
    <source>
        <dbReference type="Pfam" id="PF02767"/>
    </source>
</evidence>
<dbReference type="RefSeq" id="WP_116269675.1">
    <property type="nucleotide sequence ID" value="NZ_BGZJ01000001.1"/>
</dbReference>
<dbReference type="PANTHER" id="PTHR30478:SF0">
    <property type="entry name" value="BETA SLIDING CLAMP"/>
    <property type="match status" value="1"/>
</dbReference>
<dbReference type="PIRSF" id="PIRSF000804">
    <property type="entry name" value="DNA_pol_III_b"/>
    <property type="match status" value="1"/>
</dbReference>
<dbReference type="GO" id="GO:0008408">
    <property type="term" value="F:3'-5' exonuclease activity"/>
    <property type="evidence" value="ECO:0007669"/>
    <property type="project" value="InterPro"/>
</dbReference>
<dbReference type="Pfam" id="PF00712">
    <property type="entry name" value="DNA_pol3_beta"/>
    <property type="match status" value="1"/>
</dbReference>
<dbReference type="InterPro" id="IPR022635">
    <property type="entry name" value="DNA_polIII_beta_C"/>
</dbReference>